<dbReference type="PANTHER" id="PTHR33744">
    <property type="entry name" value="CARBOHYDRATE DIACID REGULATOR"/>
    <property type="match status" value="1"/>
</dbReference>
<dbReference type="OrthoDB" id="5051269at2"/>
<dbReference type="Gene3D" id="1.10.10.2840">
    <property type="entry name" value="PucR C-terminal helix-turn-helix domain"/>
    <property type="match status" value="1"/>
</dbReference>
<dbReference type="EMBL" id="VDLX02000027">
    <property type="protein sequence ID" value="KAB8187557.1"/>
    <property type="molecule type" value="Genomic_DNA"/>
</dbReference>
<name>A0A5C4V7I2_9ACTN</name>
<protein>
    <submittedName>
        <fullName evidence="2">PucR family transcriptional regulator</fullName>
    </submittedName>
</protein>
<gene>
    <name evidence="2" type="ORF">FH608_045630</name>
</gene>
<reference evidence="2 3" key="1">
    <citation type="submission" date="2019-10" db="EMBL/GenBank/DDBJ databases">
        <title>Nonomuraea sp. nov., isolated from Phyllanthus amarus.</title>
        <authorList>
            <person name="Klykleung N."/>
            <person name="Tanasupawat S."/>
        </authorList>
    </citation>
    <scope>NUCLEOTIDE SEQUENCE [LARGE SCALE GENOMIC DNA]</scope>
    <source>
        <strain evidence="2 3">PA1-10</strain>
    </source>
</reference>
<proteinExistence type="predicted"/>
<organism evidence="2 3">
    <name type="scientific">Nonomuraea phyllanthi</name>
    <dbReference type="NCBI Taxonomy" id="2219224"/>
    <lineage>
        <taxon>Bacteria</taxon>
        <taxon>Bacillati</taxon>
        <taxon>Actinomycetota</taxon>
        <taxon>Actinomycetes</taxon>
        <taxon>Streptosporangiales</taxon>
        <taxon>Streptosporangiaceae</taxon>
        <taxon>Nonomuraea</taxon>
    </lineage>
</organism>
<dbReference type="Pfam" id="PF13556">
    <property type="entry name" value="HTH_30"/>
    <property type="match status" value="1"/>
</dbReference>
<evidence type="ECO:0000313" key="3">
    <source>
        <dbReference type="Proteomes" id="UP000312512"/>
    </source>
</evidence>
<dbReference type="InterPro" id="IPR042070">
    <property type="entry name" value="PucR_C-HTH_sf"/>
</dbReference>
<dbReference type="AlphaFoldDB" id="A0A5C4V7I2"/>
<dbReference type="RefSeq" id="WP_139637434.1">
    <property type="nucleotide sequence ID" value="NZ_VDLX02000027.1"/>
</dbReference>
<dbReference type="InterPro" id="IPR051448">
    <property type="entry name" value="CdaR-like_regulators"/>
</dbReference>
<evidence type="ECO:0000313" key="2">
    <source>
        <dbReference type="EMBL" id="KAB8187557.1"/>
    </source>
</evidence>
<dbReference type="InterPro" id="IPR025736">
    <property type="entry name" value="PucR_C-HTH_dom"/>
</dbReference>
<dbReference type="PANTHER" id="PTHR33744:SF7">
    <property type="entry name" value="PUCR FAMILY TRANSCRIPTIONAL REGULATOR"/>
    <property type="match status" value="1"/>
</dbReference>
<feature type="domain" description="PucR C-terminal helix-turn-helix" evidence="1">
    <location>
        <begin position="324"/>
        <end position="370"/>
    </location>
</feature>
<dbReference type="Proteomes" id="UP000312512">
    <property type="component" value="Unassembled WGS sequence"/>
</dbReference>
<sequence>MQGLLLRLSTLDSDAESAVRVIAYFDSLLRDHVSVPVLMAATARLAQCPVGLLDAATGRRTRTSPRGTVDTPAAAPEQVRELSSGLGAVWMEREGPPHGLDDIVLERYAAAAEVTLERAAALARSGRDPALVELVLSAETGEAERARALRLLGFAPSTPLQALAIALPGEEPASGLRAMGHQVRATTIGDTEAVLVATTLPAGARAGTHSEPAQAGGGQRSPAGSWPGIGPRPAGGIEPQLPEGARVGIGPEVPGERVAESWAGARTALRFTGPHDRVMRWSELGALALFAGLPEQAIAALDDVRAVARLGEDAVAAVRALCLAGSVRGAATALHLHHSSMAARIARAEAVLGFSLADPAGRLRAHLALALTRLHANSAPEARTS</sequence>
<keyword evidence="3" id="KW-1185">Reference proteome</keyword>
<evidence type="ECO:0000259" key="1">
    <source>
        <dbReference type="Pfam" id="PF13556"/>
    </source>
</evidence>
<accession>A0A5C4V7I2</accession>
<comment type="caution">
    <text evidence="2">The sequence shown here is derived from an EMBL/GenBank/DDBJ whole genome shotgun (WGS) entry which is preliminary data.</text>
</comment>